<keyword evidence="2" id="KW-1003">Cell membrane</keyword>
<evidence type="ECO:0000313" key="9">
    <source>
        <dbReference type="Proteomes" id="UP000005938"/>
    </source>
</evidence>
<evidence type="ECO:0000256" key="1">
    <source>
        <dbReference type="ARBA" id="ARBA00004651"/>
    </source>
</evidence>
<evidence type="ECO:0000256" key="4">
    <source>
        <dbReference type="ARBA" id="ARBA00022989"/>
    </source>
</evidence>
<feature type="transmembrane region" description="Helical" evidence="6">
    <location>
        <begin position="6"/>
        <end position="27"/>
    </location>
</feature>
<feature type="transmembrane region" description="Helical" evidence="6">
    <location>
        <begin position="68"/>
        <end position="85"/>
    </location>
</feature>
<sequence length="92" mass="10626">MNNSNFRIISILEGISFLLILGVTMPLKYYFENPAPNKFIGMAHGVLFVLYVMMAFSLQKQNNWNNKTLAIILACSIIPFGTFWMDRRYLKA</sequence>
<dbReference type="NCBIfam" id="TIGR03954">
    <property type="entry name" value="integ_memb_HG"/>
    <property type="match status" value="1"/>
</dbReference>
<dbReference type="GO" id="GO:0005886">
    <property type="term" value="C:plasma membrane"/>
    <property type="evidence" value="ECO:0007669"/>
    <property type="project" value="UniProtKB-SubCell"/>
</dbReference>
<protein>
    <recommendedName>
        <fullName evidence="7">DUF3817 domain-containing protein</fullName>
    </recommendedName>
</protein>
<evidence type="ECO:0000256" key="3">
    <source>
        <dbReference type="ARBA" id="ARBA00022692"/>
    </source>
</evidence>
<comment type="caution">
    <text evidence="8">The sequence shown here is derived from an EMBL/GenBank/DDBJ whole genome shotgun (WGS) entry which is preliminary data.</text>
</comment>
<dbReference type="eggNOG" id="COG2814">
    <property type="taxonomic scope" value="Bacteria"/>
</dbReference>
<keyword evidence="9" id="KW-1185">Reference proteome</keyword>
<reference evidence="8 9" key="1">
    <citation type="journal article" date="2012" name="J. Bacteriol.">
        <title>Genome Sequence of the Halotolerant Bacterium Imtechella halotolerans K1T.</title>
        <authorList>
            <person name="Kumar S."/>
            <person name="Vikram S."/>
            <person name="Subramanian S."/>
            <person name="Raghava G.P."/>
            <person name="Pinnaka A.K."/>
        </authorList>
    </citation>
    <scope>NUCLEOTIDE SEQUENCE [LARGE SCALE GENOMIC DNA]</scope>
    <source>
        <strain evidence="8 9">K1</strain>
    </source>
</reference>
<evidence type="ECO:0000313" key="8">
    <source>
        <dbReference type="EMBL" id="EID72179.1"/>
    </source>
</evidence>
<feature type="transmembrane region" description="Helical" evidence="6">
    <location>
        <begin position="39"/>
        <end position="56"/>
    </location>
</feature>
<dbReference type="STRING" id="946077.W5A_11766"/>
<dbReference type="PANTHER" id="PTHR40077">
    <property type="entry name" value="MEMBRANE PROTEIN-RELATED"/>
    <property type="match status" value="1"/>
</dbReference>
<keyword evidence="5 6" id="KW-0472">Membrane</keyword>
<accession>I0W713</accession>
<dbReference type="EMBL" id="AJJU01000037">
    <property type="protein sequence ID" value="EID72179.1"/>
    <property type="molecule type" value="Genomic_DNA"/>
</dbReference>
<feature type="domain" description="DUF3817" evidence="7">
    <location>
        <begin position="5"/>
        <end position="89"/>
    </location>
</feature>
<gene>
    <name evidence="8" type="ORF">W5A_11766</name>
</gene>
<dbReference type="PANTHER" id="PTHR40077:SF1">
    <property type="entry name" value="MEMBRANE PROTEIN"/>
    <property type="match status" value="1"/>
</dbReference>
<dbReference type="PATRIC" id="fig|946077.3.peg.2372"/>
<dbReference type="OrthoDB" id="1121311at2"/>
<dbReference type="Proteomes" id="UP000005938">
    <property type="component" value="Unassembled WGS sequence"/>
</dbReference>
<evidence type="ECO:0000259" key="7">
    <source>
        <dbReference type="Pfam" id="PF12823"/>
    </source>
</evidence>
<dbReference type="InterPro" id="IPR023845">
    <property type="entry name" value="DUF3817_TM"/>
</dbReference>
<evidence type="ECO:0000256" key="6">
    <source>
        <dbReference type="SAM" id="Phobius"/>
    </source>
</evidence>
<comment type="subcellular location">
    <subcellularLocation>
        <location evidence="1">Cell membrane</location>
        <topology evidence="1">Multi-pass membrane protein</topology>
    </subcellularLocation>
</comment>
<keyword evidence="4 6" id="KW-1133">Transmembrane helix</keyword>
<organism evidence="8 9">
    <name type="scientific">Imtechella halotolerans K1</name>
    <dbReference type="NCBI Taxonomy" id="946077"/>
    <lineage>
        <taxon>Bacteria</taxon>
        <taxon>Pseudomonadati</taxon>
        <taxon>Bacteroidota</taxon>
        <taxon>Flavobacteriia</taxon>
        <taxon>Flavobacteriales</taxon>
        <taxon>Flavobacteriaceae</taxon>
        <taxon>Imtechella</taxon>
    </lineage>
</organism>
<proteinExistence type="predicted"/>
<evidence type="ECO:0000256" key="5">
    <source>
        <dbReference type="ARBA" id="ARBA00023136"/>
    </source>
</evidence>
<dbReference type="Pfam" id="PF12823">
    <property type="entry name" value="DUF3817"/>
    <property type="match status" value="1"/>
</dbReference>
<evidence type="ECO:0000256" key="2">
    <source>
        <dbReference type="ARBA" id="ARBA00022475"/>
    </source>
</evidence>
<name>I0W713_9FLAO</name>
<dbReference type="RefSeq" id="WP_008240914.1">
    <property type="nucleotide sequence ID" value="NZ_AJJU01000037.1"/>
</dbReference>
<keyword evidence="3 6" id="KW-0812">Transmembrane</keyword>
<dbReference type="AlphaFoldDB" id="I0W713"/>